<evidence type="ECO:0000256" key="1">
    <source>
        <dbReference type="ARBA" id="ARBA00022574"/>
    </source>
</evidence>
<evidence type="ECO:0000313" key="7">
    <source>
        <dbReference type="Proteomes" id="UP000007796"/>
    </source>
</evidence>
<dbReference type="OrthoDB" id="1068471at2759"/>
<protein>
    <submittedName>
        <fullName evidence="6">Uncharacterized protein</fullName>
    </submittedName>
</protein>
<evidence type="ECO:0000256" key="5">
    <source>
        <dbReference type="SAM" id="Phobius"/>
    </source>
</evidence>
<gene>
    <name evidence="6" type="ORF">CMQ_1755</name>
</gene>
<feature type="compositionally biased region" description="Gly residues" evidence="4">
    <location>
        <begin position="24"/>
        <end position="39"/>
    </location>
</feature>
<keyword evidence="5" id="KW-0472">Membrane</keyword>
<proteinExistence type="predicted"/>
<keyword evidence="5" id="KW-0812">Transmembrane</keyword>
<evidence type="ECO:0000256" key="4">
    <source>
        <dbReference type="SAM" id="MobiDB-lite"/>
    </source>
</evidence>
<feature type="repeat" description="WD" evidence="3">
    <location>
        <begin position="279"/>
        <end position="320"/>
    </location>
</feature>
<dbReference type="CDD" id="cd00200">
    <property type="entry name" value="WD40"/>
    <property type="match status" value="1"/>
</dbReference>
<dbReference type="Proteomes" id="UP000007796">
    <property type="component" value="Unassembled WGS sequence"/>
</dbReference>
<dbReference type="InterPro" id="IPR019775">
    <property type="entry name" value="WD40_repeat_CS"/>
</dbReference>
<dbReference type="SMART" id="SM00320">
    <property type="entry name" value="WD40"/>
    <property type="match status" value="6"/>
</dbReference>
<dbReference type="PROSITE" id="PS00678">
    <property type="entry name" value="WD_REPEATS_1"/>
    <property type="match status" value="2"/>
</dbReference>
<feature type="compositionally biased region" description="Polar residues" evidence="4">
    <location>
        <begin position="423"/>
        <end position="446"/>
    </location>
</feature>
<dbReference type="InterPro" id="IPR052234">
    <property type="entry name" value="U5_snRNP_Component"/>
</dbReference>
<organism evidence="7">
    <name type="scientific">Grosmannia clavigera (strain kw1407 / UAMH 11150)</name>
    <name type="common">Blue stain fungus</name>
    <name type="synonym">Graphiocladiella clavigera</name>
    <dbReference type="NCBI Taxonomy" id="655863"/>
    <lineage>
        <taxon>Eukaryota</taxon>
        <taxon>Fungi</taxon>
        <taxon>Dikarya</taxon>
        <taxon>Ascomycota</taxon>
        <taxon>Pezizomycotina</taxon>
        <taxon>Sordariomycetes</taxon>
        <taxon>Sordariomycetidae</taxon>
        <taxon>Ophiostomatales</taxon>
        <taxon>Ophiostomataceae</taxon>
        <taxon>Leptographium</taxon>
    </lineage>
</organism>
<keyword evidence="2" id="KW-0677">Repeat</keyword>
<sequence length="747" mass="81243">MSAEKRRASNTDPSKQLVKRPNLGGSGGSGGSSKAGGSGSNALIQVEPRTSGLQAPVMQLSGHADEVFCAKFDPAGHLIASGSMDRSILLWRTYGDCENYGALTGHRGAVLDLQWSRDSDVLFSASADTQLASWDLTSGQRIRRYVGHEEIVNTLDISRRGEELLYSGSDDGSLGIWDPRSKNAADYIQTDFPVTAVAVAEAGHELYSGGIDNDIHVWDVRKKAVVYTLHGHQDTVTGLRVSPDSQSLLSFAMDATARTWDIRPFAPTERHIRTFDGAQTGLDKNLVHASWDPSSRRIAAGSGDGTVVVWSSDNGKLLYKLPGHKGSVNSAEFSPAEDQPITPEEENLDAMNIFRNARLNLRRQGQADTADLEQQQTREAQEMREPQARSSPISSVLRRVGLAGRAPQPTSSPYDGSAGETVSPKTPQFQEDVDSNSPPSRLSQPPSYDDASRQDPLAMPAAAAQRMRSSSAGSTTSGGSGRRQRRRFDGADPAEMRLADMAADGRRRRHRRSLLQDQQQQQQPKKFLFCFPYVQSHQMRAQICRCSVSGLLLLLLLVMYLSLMLTHNIHNNEFSVLLLLVSLAVIVLFCHSLVRIIIMVVHPPTPEEDERFRQRRARAAGSTAMSGPGYGAFPPGTDLFTPGGYAVPRQPIRVVLARDEEAAGVESVAAKAQPPAYGLWRETVVEASLEHRRGGSGDGVVRPPSYASEDGVSYVVEAQPRSIAPTTDVPTLTHPAEEGRVGQPAQW</sequence>
<dbReference type="SUPFAM" id="SSF50978">
    <property type="entry name" value="WD40 repeat-like"/>
    <property type="match status" value="1"/>
</dbReference>
<dbReference type="GO" id="GO:0003723">
    <property type="term" value="F:RNA binding"/>
    <property type="evidence" value="ECO:0007669"/>
    <property type="project" value="TreeGrafter"/>
</dbReference>
<name>F0XDM9_GROCL</name>
<feature type="repeat" description="WD" evidence="3">
    <location>
        <begin position="103"/>
        <end position="144"/>
    </location>
</feature>
<keyword evidence="5" id="KW-1133">Transmembrane helix</keyword>
<dbReference type="InParanoid" id="F0XDM9"/>
<dbReference type="GO" id="GO:0071013">
    <property type="term" value="C:catalytic step 2 spliceosome"/>
    <property type="evidence" value="ECO:0007669"/>
    <property type="project" value="TreeGrafter"/>
</dbReference>
<dbReference type="PANTHER" id="PTHR44006">
    <property type="entry name" value="U5 SMALL NUCLEAR RIBONUCLEOPROTEIN 40 KDA PROTEIN"/>
    <property type="match status" value="1"/>
</dbReference>
<keyword evidence="1 3" id="KW-0853">WD repeat</keyword>
<dbReference type="Pfam" id="PF00400">
    <property type="entry name" value="WD40"/>
    <property type="match status" value="6"/>
</dbReference>
<dbReference type="HOGENOM" id="CLU_372161_0_0_1"/>
<dbReference type="Gene3D" id="2.130.10.10">
    <property type="entry name" value="YVTN repeat-like/Quinoprotein amine dehydrogenase"/>
    <property type="match status" value="1"/>
</dbReference>
<feature type="transmembrane region" description="Helical" evidence="5">
    <location>
        <begin position="577"/>
        <end position="601"/>
    </location>
</feature>
<dbReference type="InterPro" id="IPR001680">
    <property type="entry name" value="WD40_rpt"/>
</dbReference>
<reference evidence="6 7" key="1">
    <citation type="journal article" date="2011" name="Proc. Natl. Acad. Sci. U.S.A.">
        <title>Genome and transcriptome analyses of the mountain pine beetle-fungal symbiont Grosmannia clavigera, a lodgepole pine pathogen.</title>
        <authorList>
            <person name="DiGuistini S."/>
            <person name="Wang Y."/>
            <person name="Liao N.Y."/>
            <person name="Taylor G."/>
            <person name="Tanguay P."/>
            <person name="Feau N."/>
            <person name="Henrissat B."/>
            <person name="Chan S.K."/>
            <person name="Hesse-Orce U."/>
            <person name="Alamouti S.M."/>
            <person name="Tsui C.K.M."/>
            <person name="Docking R.T."/>
            <person name="Levasseur A."/>
            <person name="Haridas S."/>
            <person name="Robertson G."/>
            <person name="Birol I."/>
            <person name="Holt R.A."/>
            <person name="Marra M.A."/>
            <person name="Hamelin R.C."/>
            <person name="Hirst M."/>
            <person name="Jones S.J.M."/>
            <person name="Bohlmann J."/>
            <person name="Breuil C."/>
        </authorList>
    </citation>
    <scope>NUCLEOTIDE SEQUENCE [LARGE SCALE GENOMIC DNA]</scope>
    <source>
        <strain evidence="7">kw1407 / UAMH 11150</strain>
    </source>
</reference>
<feature type="region of interest" description="Disordered" evidence="4">
    <location>
        <begin position="365"/>
        <end position="497"/>
    </location>
</feature>
<feature type="region of interest" description="Disordered" evidence="4">
    <location>
        <begin position="1"/>
        <end position="42"/>
    </location>
</feature>
<dbReference type="InterPro" id="IPR015943">
    <property type="entry name" value="WD40/YVTN_repeat-like_dom_sf"/>
</dbReference>
<evidence type="ECO:0000256" key="3">
    <source>
        <dbReference type="PROSITE-ProRule" id="PRU00221"/>
    </source>
</evidence>
<feature type="compositionally biased region" description="Low complexity" evidence="4">
    <location>
        <begin position="458"/>
        <end position="475"/>
    </location>
</feature>
<dbReference type="InterPro" id="IPR036322">
    <property type="entry name" value="WD40_repeat_dom_sf"/>
</dbReference>
<keyword evidence="7" id="KW-1185">Reference proteome</keyword>
<accession>F0XDM9</accession>
<dbReference type="EMBL" id="GL629765">
    <property type="protein sequence ID" value="EFX04827.1"/>
    <property type="molecule type" value="Genomic_DNA"/>
</dbReference>
<feature type="repeat" description="WD" evidence="3">
    <location>
        <begin position="229"/>
        <end position="263"/>
    </location>
</feature>
<dbReference type="eggNOG" id="KOG0265">
    <property type="taxonomic scope" value="Eukaryota"/>
</dbReference>
<dbReference type="PROSITE" id="PS50294">
    <property type="entry name" value="WD_REPEATS_REGION"/>
    <property type="match status" value="4"/>
</dbReference>
<dbReference type="STRING" id="655863.F0XDM9"/>
<feature type="repeat" description="WD" evidence="3">
    <location>
        <begin position="60"/>
        <end position="91"/>
    </location>
</feature>
<dbReference type="PANTHER" id="PTHR44006:SF1">
    <property type="entry name" value="U5 SMALL NUCLEAR RIBONUCLEOPROTEIN 40 KDA PROTEIN"/>
    <property type="match status" value="1"/>
</dbReference>
<feature type="transmembrane region" description="Helical" evidence="5">
    <location>
        <begin position="547"/>
        <end position="565"/>
    </location>
</feature>
<feature type="region of interest" description="Disordered" evidence="4">
    <location>
        <begin position="720"/>
        <end position="747"/>
    </location>
</feature>
<feature type="repeat" description="WD" evidence="3">
    <location>
        <begin position="145"/>
        <end position="187"/>
    </location>
</feature>
<feature type="compositionally biased region" description="Basic and acidic residues" evidence="4">
    <location>
        <begin position="487"/>
        <end position="497"/>
    </location>
</feature>
<dbReference type="AlphaFoldDB" id="F0XDM9"/>
<dbReference type="PROSITE" id="PS50082">
    <property type="entry name" value="WD_REPEATS_2"/>
    <property type="match status" value="6"/>
</dbReference>
<evidence type="ECO:0000256" key="2">
    <source>
        <dbReference type="ARBA" id="ARBA00022737"/>
    </source>
</evidence>
<dbReference type="GeneID" id="25974668"/>
<dbReference type="RefSeq" id="XP_014174309.1">
    <property type="nucleotide sequence ID" value="XM_014318834.1"/>
</dbReference>
<feature type="repeat" description="WD" evidence="3">
    <location>
        <begin position="194"/>
        <end position="228"/>
    </location>
</feature>
<evidence type="ECO:0000313" key="6">
    <source>
        <dbReference type="EMBL" id="EFX04827.1"/>
    </source>
</evidence>